<proteinExistence type="inferred from homology"/>
<evidence type="ECO:0000259" key="4">
    <source>
        <dbReference type="Pfam" id="PF01420"/>
    </source>
</evidence>
<protein>
    <submittedName>
        <fullName evidence="5">Restriction endonuclease subunit S</fullName>
        <ecNumber evidence="5">3.1.21.-</ecNumber>
    </submittedName>
</protein>
<dbReference type="InterPro" id="IPR044946">
    <property type="entry name" value="Restrct_endonuc_typeI_TRD_sf"/>
</dbReference>
<evidence type="ECO:0000256" key="1">
    <source>
        <dbReference type="ARBA" id="ARBA00010923"/>
    </source>
</evidence>
<keyword evidence="5" id="KW-0540">Nuclease</keyword>
<comment type="caution">
    <text evidence="5">The sequence shown here is derived from an EMBL/GenBank/DDBJ whole genome shotgun (WGS) entry which is preliminary data.</text>
</comment>
<dbReference type="Pfam" id="PF01420">
    <property type="entry name" value="Methylase_S"/>
    <property type="match status" value="2"/>
</dbReference>
<dbReference type="InterPro" id="IPR052021">
    <property type="entry name" value="Type-I_RS_S_subunit"/>
</dbReference>
<dbReference type="Gene3D" id="1.10.287.1120">
    <property type="entry name" value="Bipartite methylase S protein"/>
    <property type="match status" value="2"/>
</dbReference>
<dbReference type="CDD" id="cd17288">
    <property type="entry name" value="RMtype1_S_LlaAI06ORF1089P_TRD1-CR1_like"/>
    <property type="match status" value="1"/>
</dbReference>
<evidence type="ECO:0000256" key="3">
    <source>
        <dbReference type="ARBA" id="ARBA00023125"/>
    </source>
</evidence>
<comment type="similarity">
    <text evidence="1">Belongs to the type-I restriction system S methylase family.</text>
</comment>
<gene>
    <name evidence="5" type="ORF">U0R11_05585</name>
</gene>
<keyword evidence="6" id="KW-1185">Reference proteome</keyword>
<dbReference type="CDD" id="cd17283">
    <property type="entry name" value="RMtype1_S_Hpy180ORF7835P_TRD2-CR2_like"/>
    <property type="match status" value="1"/>
</dbReference>
<dbReference type="Proteomes" id="UP001623558">
    <property type="component" value="Unassembled WGS sequence"/>
</dbReference>
<feature type="domain" description="Type I restriction modification DNA specificity" evidence="4">
    <location>
        <begin position="244"/>
        <end position="391"/>
    </location>
</feature>
<reference evidence="5 6" key="1">
    <citation type="submission" date="2024-07" db="EMBL/GenBank/DDBJ databases">
        <authorList>
            <person name="Pitt A."/>
            <person name="Hahn M.W."/>
        </authorList>
    </citation>
    <scope>NUCLEOTIDE SEQUENCE [LARGE SCALE GENOMIC DNA]</scope>
    <source>
        <strain evidence="5 6">1-SAACH-A3</strain>
    </source>
</reference>
<sequence>MSKDRQMTLNKTKELIPELRFPEFKNDGNWELLELGQLSEIVRGGSPRPIQDYLTTRGDGLNWLKIADVPSDSKYITRTTGKVLMEALNSTREVFPGDLILSNSMSFGRPYILKIKTCIHDGWIAIRKISDLSFEEYLYYYISNESSQEYFNTYAAGAAVKNLNAEIIKILPISFPKNKNEQQHITDCLSSIDDLIEAHNQRLDALKMYKKGLMQNLFPQEVDASTGSARVPKYRFKEFEKDGEWEEKLFDELFEIGNGRDYKHLKIGKIPVYGSGGYMLSVNDFLYEGDSVCIGRKGTIDKPIFLNGKFWTVDTLFYTYSFKNCLPKYIFYVFENINWMDHNEAGGIPSLSKSNIYKIKVLVPPVEEQQKIASCLSSLDALITAQEEKIELLKLHKKGLMQGMFPQIND</sequence>
<dbReference type="EMBL" id="JBEWZH010000003">
    <property type="protein sequence ID" value="MFL0161856.1"/>
    <property type="molecule type" value="Genomic_DNA"/>
</dbReference>
<dbReference type="GO" id="GO:0016787">
    <property type="term" value="F:hydrolase activity"/>
    <property type="evidence" value="ECO:0007669"/>
    <property type="project" value="UniProtKB-KW"/>
</dbReference>
<dbReference type="EC" id="3.1.21.-" evidence="5"/>
<keyword evidence="2" id="KW-0680">Restriction system</keyword>
<dbReference type="SUPFAM" id="SSF116734">
    <property type="entry name" value="DNA methylase specificity domain"/>
    <property type="match status" value="2"/>
</dbReference>
<feature type="domain" description="Type I restriction modification DNA specificity" evidence="4">
    <location>
        <begin position="29"/>
        <end position="207"/>
    </location>
</feature>
<organism evidence="5 6">
    <name type="scientific">Aquirufa salirivi</name>
    <dbReference type="NCBI Taxonomy" id="3104729"/>
    <lineage>
        <taxon>Bacteria</taxon>
        <taxon>Pseudomonadati</taxon>
        <taxon>Bacteroidota</taxon>
        <taxon>Cytophagia</taxon>
        <taxon>Cytophagales</taxon>
        <taxon>Flectobacillaceae</taxon>
        <taxon>Aquirufa</taxon>
    </lineage>
</organism>
<dbReference type="PANTHER" id="PTHR30408:SF12">
    <property type="entry name" value="TYPE I RESTRICTION ENZYME MJAVIII SPECIFICITY SUBUNIT"/>
    <property type="match status" value="1"/>
</dbReference>
<dbReference type="InterPro" id="IPR000055">
    <property type="entry name" value="Restrct_endonuc_typeI_TRD"/>
</dbReference>
<evidence type="ECO:0000256" key="2">
    <source>
        <dbReference type="ARBA" id="ARBA00022747"/>
    </source>
</evidence>
<dbReference type="GO" id="GO:0004519">
    <property type="term" value="F:endonuclease activity"/>
    <property type="evidence" value="ECO:0007669"/>
    <property type="project" value="UniProtKB-KW"/>
</dbReference>
<keyword evidence="5" id="KW-0378">Hydrolase</keyword>
<accession>A0ABW8RSZ9</accession>
<dbReference type="RefSeq" id="WP_406750414.1">
    <property type="nucleotide sequence ID" value="NZ_JBEWZH010000003.1"/>
</dbReference>
<evidence type="ECO:0000313" key="5">
    <source>
        <dbReference type="EMBL" id="MFL0161856.1"/>
    </source>
</evidence>
<dbReference type="Gene3D" id="3.90.220.20">
    <property type="entry name" value="DNA methylase specificity domains"/>
    <property type="match status" value="2"/>
</dbReference>
<keyword evidence="5" id="KW-0255">Endonuclease</keyword>
<dbReference type="PANTHER" id="PTHR30408">
    <property type="entry name" value="TYPE-1 RESTRICTION ENZYME ECOKI SPECIFICITY PROTEIN"/>
    <property type="match status" value="1"/>
</dbReference>
<evidence type="ECO:0000313" key="6">
    <source>
        <dbReference type="Proteomes" id="UP001623558"/>
    </source>
</evidence>
<name>A0ABW8RSZ9_9BACT</name>
<keyword evidence="3" id="KW-0238">DNA-binding</keyword>